<feature type="compositionally biased region" description="Low complexity" evidence="1">
    <location>
        <begin position="843"/>
        <end position="855"/>
    </location>
</feature>
<dbReference type="CDD" id="cd15482">
    <property type="entry name" value="Sialidase_non-viral"/>
    <property type="match status" value="1"/>
</dbReference>
<dbReference type="InterPro" id="IPR013320">
    <property type="entry name" value="ConA-like_dom_sf"/>
</dbReference>
<dbReference type="SUPFAM" id="SSF49899">
    <property type="entry name" value="Concanavalin A-like lectins/glucanases"/>
    <property type="match status" value="1"/>
</dbReference>
<feature type="domain" description="Trans-sialidase C-terminal" evidence="4">
    <location>
        <begin position="588"/>
        <end position="796"/>
    </location>
</feature>
<reference evidence="5 6" key="1">
    <citation type="journal article" date="2018" name="Microb. Genom.">
        <title>Expanding an expanded genome: long-read sequencing of Trypanosoma cruzi.</title>
        <authorList>
            <person name="Berna L."/>
            <person name="Rodriguez M."/>
            <person name="Chiribao M.L."/>
            <person name="Parodi-Talice A."/>
            <person name="Pita S."/>
            <person name="Rijo G."/>
            <person name="Alvarez-Valin F."/>
            <person name="Robello C."/>
        </authorList>
    </citation>
    <scope>NUCLEOTIDE SEQUENCE [LARGE SCALE GENOMIC DNA]</scope>
    <source>
        <strain evidence="5 6">Dm28c</strain>
    </source>
</reference>
<feature type="compositionally biased region" description="Basic and acidic residues" evidence="1">
    <location>
        <begin position="85"/>
        <end position="96"/>
    </location>
</feature>
<dbReference type="Proteomes" id="UP000246121">
    <property type="component" value="Unassembled WGS sequence"/>
</dbReference>
<dbReference type="InterPro" id="IPR011040">
    <property type="entry name" value="Sialidase"/>
</dbReference>
<protein>
    <submittedName>
        <fullName evidence="5">Putative trans-sialidase, Group VI</fullName>
    </submittedName>
</protein>
<evidence type="ECO:0000313" key="5">
    <source>
        <dbReference type="EMBL" id="PWU98785.1"/>
    </source>
</evidence>
<accession>A0A2V2VQX1</accession>
<dbReference type="EMBL" id="PRFA01000011">
    <property type="protein sequence ID" value="PWU98785.1"/>
    <property type="molecule type" value="Genomic_DNA"/>
</dbReference>
<dbReference type="Pfam" id="PF11052">
    <property type="entry name" value="Tr-sialidase_C"/>
    <property type="match status" value="1"/>
</dbReference>
<sequence>MMVPLTVHGWLFTVSPFIGVFLPISLSITHQEGNQALIATVKFEGTERNNSTHTAHTHIYMLSRAAAVKEPRTHNRCRVTGSSGRRREGGESERQRPNMSRHLFCSAVLLLVVMICCGSGGAASTDKTLTDLELSTRKLFVWRETTDEETVIFFFFSSLVEVNGDVFAVAEAHCKEGEEGDFTGIASKLLALTGEQPRKELDKNKMKTQVLRECSSDDEKCAKQAVDETDSESGAQAHVSKPTTVVHGSDIYMLAGTYNLDDAAAEEDITDEWGLLLARGNVSIDEDGRNKRIYWTDVDALPITTNTEQYGYVRALTGGGGSGVKMNDGTLVFPMEGEDYRMMEVDEENTAGGGYSVSLFIYFPDNKSGKLSKGMSEGGCSDPSVVEWEKDKLMMMTACDDGRRRVYESGDKGDSWTEALGTLSRVWGNNQKRHEWGVKSGFIKATLGGDGERRKSMLVTLPVYSKEKGKEEKEKSELHLWLTDNTHIVDIGPVSGKDDDVAASFLLYKSGGNGDNNNEELIALYEKKGNEDTPSHDMVTARLTAQLEKVKEVLKTWKKVEERVSQLCANLIAQKVTSTGTACTAAIPTDGLVGFLSDNFSENTWSDEYLGVNATVNNKEGATKAFDADGVTFRGAWAEWPVGKQGENQLYHFANYNFTLVATVSIDGEPTEGNIPLMGVKRMKGDSENPVLLELSYNKEKKWILLCGDGKTKELKSTWESEKTQHVVILLRNGSQISAYVDGQRVGGDAQCKLKNADSKEISHFYIGGDGDKTRSQEGVSVTVTNVLLYNRPLSSEEIGALNPNKAPTTPQLNSLTQGTSNERSGGRQEEQESLEVRGAGGASTTVVSTVTTSSAEEESVNPLTSEISPGGKKNVDSVSSSNDDQTVEAEAGDTVPGDGLPQAPAGTPATADANTPTATGKRKVDPAVTTGVSASSGENGEPTEETDGQEEEVQPQERELNAAAPNSSLGNLSQGNNTDSGTVSESRMLPSLLLLLLGLWGFAAL</sequence>
<dbReference type="VEuPathDB" id="TriTrypDB:TCDM_13352"/>
<feature type="compositionally biased region" description="Low complexity" evidence="1">
    <location>
        <begin position="967"/>
        <end position="978"/>
    </location>
</feature>
<dbReference type="VEuPathDB" id="TriTrypDB:TcG_11172"/>
<feature type="compositionally biased region" description="Low complexity" evidence="1">
    <location>
        <begin position="871"/>
        <end position="884"/>
    </location>
</feature>
<feature type="domain" description="Sialidase" evidence="3">
    <location>
        <begin position="158"/>
        <end position="526"/>
    </location>
</feature>
<dbReference type="AlphaFoldDB" id="A0A2V2VQX1"/>
<dbReference type="VEuPathDB" id="TriTrypDB:Tc_MARK_5529"/>
<dbReference type="InterPro" id="IPR036278">
    <property type="entry name" value="Sialidase_sf"/>
</dbReference>
<proteinExistence type="predicted"/>
<organism evidence="5 6">
    <name type="scientific">Trypanosoma cruzi</name>
    <dbReference type="NCBI Taxonomy" id="5693"/>
    <lineage>
        <taxon>Eukaryota</taxon>
        <taxon>Discoba</taxon>
        <taxon>Euglenozoa</taxon>
        <taxon>Kinetoplastea</taxon>
        <taxon>Metakinetoplastina</taxon>
        <taxon>Trypanosomatida</taxon>
        <taxon>Trypanosomatidae</taxon>
        <taxon>Trypanosoma</taxon>
        <taxon>Schizotrypanum</taxon>
    </lineage>
</organism>
<keyword evidence="2" id="KW-0812">Transmembrane</keyword>
<dbReference type="VEuPathDB" id="TriTrypDB:BCY84_04220"/>
<keyword evidence="2" id="KW-0472">Membrane</keyword>
<keyword evidence="2" id="KW-1133">Transmembrane helix</keyword>
<dbReference type="Gene3D" id="2.120.10.10">
    <property type="match status" value="1"/>
</dbReference>
<feature type="region of interest" description="Disordered" evidence="1">
    <location>
        <begin position="798"/>
        <end position="985"/>
    </location>
</feature>
<dbReference type="VEuPathDB" id="TriTrypDB:TCSYLVIO_006311"/>
<dbReference type="VEuPathDB" id="TriTrypDB:TcCL_Unassigned01147"/>
<dbReference type="VEuPathDB" id="TriTrypDB:ECC02_008395"/>
<feature type="region of interest" description="Disordered" evidence="1">
    <location>
        <begin position="74"/>
        <end position="96"/>
    </location>
</feature>
<dbReference type="Gene3D" id="2.60.120.200">
    <property type="match status" value="1"/>
</dbReference>
<evidence type="ECO:0000256" key="2">
    <source>
        <dbReference type="SAM" id="Phobius"/>
    </source>
</evidence>
<feature type="compositionally biased region" description="Polar residues" evidence="1">
    <location>
        <begin position="806"/>
        <end position="824"/>
    </location>
</feature>
<evidence type="ECO:0000259" key="3">
    <source>
        <dbReference type="Pfam" id="PF13859"/>
    </source>
</evidence>
<evidence type="ECO:0000259" key="4">
    <source>
        <dbReference type="Pfam" id="PF22925"/>
    </source>
</evidence>
<dbReference type="InterPro" id="IPR021287">
    <property type="entry name" value="Trans-sialidase_CS"/>
</dbReference>
<dbReference type="Pfam" id="PF22925">
    <property type="entry name" value="TS_C"/>
    <property type="match status" value="1"/>
</dbReference>
<dbReference type="GO" id="GO:0004308">
    <property type="term" value="F:exo-alpha-sialidase activity"/>
    <property type="evidence" value="ECO:0007669"/>
    <property type="project" value="InterPro"/>
</dbReference>
<feature type="transmembrane region" description="Helical" evidence="2">
    <location>
        <begin position="6"/>
        <end position="28"/>
    </location>
</feature>
<feature type="compositionally biased region" description="Low complexity" evidence="1">
    <location>
        <begin position="902"/>
        <end position="920"/>
    </location>
</feature>
<evidence type="ECO:0000256" key="1">
    <source>
        <dbReference type="SAM" id="MobiDB-lite"/>
    </source>
</evidence>
<evidence type="ECO:0000313" key="6">
    <source>
        <dbReference type="Proteomes" id="UP000246121"/>
    </source>
</evidence>
<dbReference type="InterPro" id="IPR055239">
    <property type="entry name" value="TS_C"/>
</dbReference>
<comment type="caution">
    <text evidence="5">The sequence shown here is derived from an EMBL/GenBank/DDBJ whole genome shotgun (WGS) entry which is preliminary data.</text>
</comment>
<dbReference type="Pfam" id="PF13859">
    <property type="entry name" value="BNR_3"/>
    <property type="match status" value="1"/>
</dbReference>
<feature type="compositionally biased region" description="Acidic residues" evidence="1">
    <location>
        <begin position="942"/>
        <end position="955"/>
    </location>
</feature>
<dbReference type="VEuPathDB" id="TriTrypDB:TcCLB.508853.20"/>
<dbReference type="VEuPathDB" id="TriTrypDB:C4B63_11g198"/>
<feature type="transmembrane region" description="Helical" evidence="2">
    <location>
        <begin position="103"/>
        <end position="123"/>
    </location>
</feature>
<dbReference type="VEuPathDB" id="TriTrypDB:TCSYLVIO_006640"/>
<dbReference type="VEuPathDB" id="TriTrypDB:TCDM_12347"/>
<dbReference type="VEuPathDB" id="TriTrypDB:TcCLB.510197.30"/>
<name>A0A2V2VQX1_TRYCR</name>
<dbReference type="PRINTS" id="PR01803">
    <property type="entry name" value="TCSIALIDASE"/>
</dbReference>
<dbReference type="VEuPathDB" id="TriTrypDB:C3747_20g211"/>
<dbReference type="VEuPathDB" id="TriTrypDB:TcCLB.440083.10"/>
<dbReference type="InterPro" id="IPR008377">
    <property type="entry name" value="Sialidase_trypan"/>
</dbReference>
<gene>
    <name evidence="5" type="ORF">C4B63_11g198</name>
</gene>
<dbReference type="SUPFAM" id="SSF50939">
    <property type="entry name" value="Sialidases"/>
    <property type="match status" value="1"/>
</dbReference>
<dbReference type="VEuPathDB" id="TriTrypDB:TcG_12768"/>
<dbReference type="VEuPathDB" id="TriTrypDB:TcBrA4_0142100"/>
<dbReference type="VEuPathDB" id="TriTrypDB:TcCLB.510279.230"/>